<accession>A0A2K1JHX6</accession>
<evidence type="ECO:0000313" key="4">
    <source>
        <dbReference type="EMBL" id="PNR41119.1"/>
    </source>
</evidence>
<feature type="compositionally biased region" description="Polar residues" evidence="2">
    <location>
        <begin position="114"/>
        <end position="123"/>
    </location>
</feature>
<gene>
    <name evidence="5" type="primary">LOC112291775</name>
    <name evidence="4" type="ORF">PHYPA_018522</name>
</gene>
<dbReference type="RefSeq" id="XP_024395419.1">
    <property type="nucleotide sequence ID" value="XM_024539651.2"/>
</dbReference>
<dbReference type="RefSeq" id="XP_024395415.1">
    <property type="nucleotide sequence ID" value="XM_024539647.2"/>
</dbReference>
<dbReference type="EnsemblPlants" id="Pp3c14_14550V3.1">
    <property type="protein sequence ID" value="Pp3c14_14550V3.1"/>
    <property type="gene ID" value="Pp3c14_14550"/>
</dbReference>
<dbReference type="RefSeq" id="XP_024395420.1">
    <property type="nucleotide sequence ID" value="XM_024539652.2"/>
</dbReference>
<dbReference type="InterPro" id="IPR002298">
    <property type="entry name" value="DNA_polymerase_A"/>
</dbReference>
<dbReference type="Gene3D" id="3.30.420.10">
    <property type="entry name" value="Ribonuclease H-like superfamily/Ribonuclease H"/>
    <property type="match status" value="1"/>
</dbReference>
<feature type="domain" description="DNA-directed DNA polymerase family A palm" evidence="3">
    <location>
        <begin position="788"/>
        <end position="1015"/>
    </location>
</feature>
<dbReference type="SUPFAM" id="SSF53098">
    <property type="entry name" value="Ribonuclease H-like"/>
    <property type="match status" value="1"/>
</dbReference>
<dbReference type="RefSeq" id="XP_024395417.1">
    <property type="nucleotide sequence ID" value="XM_024539649.2"/>
</dbReference>
<dbReference type="FunCoup" id="A0A2K1JHX6">
    <property type="interactions" value="567"/>
</dbReference>
<dbReference type="RefSeq" id="XP_024395414.1">
    <property type="nucleotide sequence ID" value="XM_024539646.2"/>
</dbReference>
<evidence type="ECO:0000259" key="3">
    <source>
        <dbReference type="SMART" id="SM00482"/>
    </source>
</evidence>
<dbReference type="RefSeq" id="XP_024395418.1">
    <property type="nucleotide sequence ID" value="XM_024539650.2"/>
</dbReference>
<evidence type="ECO:0000256" key="2">
    <source>
        <dbReference type="SAM" id="MobiDB-lite"/>
    </source>
</evidence>
<dbReference type="InterPro" id="IPR043502">
    <property type="entry name" value="DNA/RNA_pol_sf"/>
</dbReference>
<dbReference type="Gramene" id="Pp3c14_14550V3.2">
    <property type="protein sequence ID" value="Pp3c14_14550V3.2"/>
    <property type="gene ID" value="Pp3c14_14550"/>
</dbReference>
<name>A0A2K1JHX6_PHYPA</name>
<dbReference type="SMART" id="SM00482">
    <property type="entry name" value="POLAc"/>
    <property type="match status" value="1"/>
</dbReference>
<dbReference type="OMA" id="QSNAQEW"/>
<dbReference type="FunFam" id="3.30.420.10:FF:000138">
    <property type="entry name" value="DNA polymerase I"/>
    <property type="match status" value="1"/>
</dbReference>
<dbReference type="Pfam" id="PF00476">
    <property type="entry name" value="DNA_pol_A"/>
    <property type="match status" value="2"/>
</dbReference>
<evidence type="ECO:0000313" key="6">
    <source>
        <dbReference type="Proteomes" id="UP000006727"/>
    </source>
</evidence>
<dbReference type="CDD" id="cd06139">
    <property type="entry name" value="DNA_polA_I_Ecoli_like_exo"/>
    <property type="match status" value="1"/>
</dbReference>
<reference evidence="4 6" key="2">
    <citation type="journal article" date="2018" name="Plant J.">
        <title>The Physcomitrella patens chromosome-scale assembly reveals moss genome structure and evolution.</title>
        <authorList>
            <person name="Lang D."/>
            <person name="Ullrich K.K."/>
            <person name="Murat F."/>
            <person name="Fuchs J."/>
            <person name="Jenkins J."/>
            <person name="Haas F.B."/>
            <person name="Piednoel M."/>
            <person name="Gundlach H."/>
            <person name="Van Bel M."/>
            <person name="Meyberg R."/>
            <person name="Vives C."/>
            <person name="Morata J."/>
            <person name="Symeonidi A."/>
            <person name="Hiss M."/>
            <person name="Muchero W."/>
            <person name="Kamisugi Y."/>
            <person name="Saleh O."/>
            <person name="Blanc G."/>
            <person name="Decker E.L."/>
            <person name="van Gessel N."/>
            <person name="Grimwood J."/>
            <person name="Hayes R.D."/>
            <person name="Graham S.W."/>
            <person name="Gunter L.E."/>
            <person name="McDaniel S.F."/>
            <person name="Hoernstein S.N.W."/>
            <person name="Larsson A."/>
            <person name="Li F.W."/>
            <person name="Perroud P.F."/>
            <person name="Phillips J."/>
            <person name="Ranjan P."/>
            <person name="Rokshar D.S."/>
            <person name="Rothfels C.J."/>
            <person name="Schneider L."/>
            <person name="Shu S."/>
            <person name="Stevenson D.W."/>
            <person name="Thummler F."/>
            <person name="Tillich M."/>
            <person name="Villarreal Aguilar J.C."/>
            <person name="Widiez T."/>
            <person name="Wong G.K."/>
            <person name="Wymore A."/>
            <person name="Zhang Y."/>
            <person name="Zimmer A.D."/>
            <person name="Quatrano R.S."/>
            <person name="Mayer K.F.X."/>
            <person name="Goodstein D."/>
            <person name="Casacuberta J.M."/>
            <person name="Vandepoele K."/>
            <person name="Reski R."/>
            <person name="Cuming A.C."/>
            <person name="Tuskan G.A."/>
            <person name="Maumus F."/>
            <person name="Salse J."/>
            <person name="Schmutz J."/>
            <person name="Rensing S.A."/>
        </authorList>
    </citation>
    <scope>NUCLEOTIDE SEQUENCE [LARGE SCALE GENOMIC DNA]</scope>
    <source>
        <strain evidence="5 6">cv. Gransden 2004</strain>
    </source>
</reference>
<dbReference type="GO" id="GO:0003887">
    <property type="term" value="F:DNA-directed DNA polymerase activity"/>
    <property type="evidence" value="ECO:0000318"/>
    <property type="project" value="GO_Central"/>
</dbReference>
<dbReference type="SUPFAM" id="SSF56672">
    <property type="entry name" value="DNA/RNA polymerases"/>
    <property type="match status" value="1"/>
</dbReference>
<reference evidence="4 6" key="1">
    <citation type="journal article" date="2008" name="Science">
        <title>The Physcomitrella genome reveals evolutionary insights into the conquest of land by plants.</title>
        <authorList>
            <person name="Rensing S."/>
            <person name="Lang D."/>
            <person name="Zimmer A."/>
            <person name="Terry A."/>
            <person name="Salamov A."/>
            <person name="Shapiro H."/>
            <person name="Nishiyama T."/>
            <person name="Perroud P.-F."/>
            <person name="Lindquist E."/>
            <person name="Kamisugi Y."/>
            <person name="Tanahashi T."/>
            <person name="Sakakibara K."/>
            <person name="Fujita T."/>
            <person name="Oishi K."/>
            <person name="Shin-I T."/>
            <person name="Kuroki Y."/>
            <person name="Toyoda A."/>
            <person name="Suzuki Y."/>
            <person name="Hashimoto A."/>
            <person name="Yamaguchi K."/>
            <person name="Sugano A."/>
            <person name="Kohara Y."/>
            <person name="Fujiyama A."/>
            <person name="Anterola A."/>
            <person name="Aoki S."/>
            <person name="Ashton N."/>
            <person name="Barbazuk W.B."/>
            <person name="Barker E."/>
            <person name="Bennetzen J."/>
            <person name="Bezanilla M."/>
            <person name="Blankenship R."/>
            <person name="Cho S.H."/>
            <person name="Dutcher S."/>
            <person name="Estelle M."/>
            <person name="Fawcett J.A."/>
            <person name="Gundlach H."/>
            <person name="Hanada K."/>
            <person name="Heyl A."/>
            <person name="Hicks K.A."/>
            <person name="Hugh J."/>
            <person name="Lohr M."/>
            <person name="Mayer K."/>
            <person name="Melkozernov A."/>
            <person name="Murata T."/>
            <person name="Nelson D."/>
            <person name="Pils B."/>
            <person name="Prigge M."/>
            <person name="Reiss B."/>
            <person name="Renner T."/>
            <person name="Rombauts S."/>
            <person name="Rushton P."/>
            <person name="Sanderfoot A."/>
            <person name="Schween G."/>
            <person name="Shiu S.-H."/>
            <person name="Stueber K."/>
            <person name="Theodoulou F.L."/>
            <person name="Tu H."/>
            <person name="Van de Peer Y."/>
            <person name="Verrier P.J."/>
            <person name="Waters E."/>
            <person name="Wood A."/>
            <person name="Yang L."/>
            <person name="Cove D."/>
            <person name="Cuming A."/>
            <person name="Hasebe M."/>
            <person name="Lucas S."/>
            <person name="Mishler D.B."/>
            <person name="Reski R."/>
            <person name="Grigoriev I."/>
            <person name="Quatrano R.S."/>
            <person name="Boore J.L."/>
        </authorList>
    </citation>
    <scope>NUCLEOTIDE SEQUENCE [LARGE SCALE GENOMIC DNA]</scope>
    <source>
        <strain evidence="5 6">cv. Gransden 2004</strain>
    </source>
</reference>
<dbReference type="InterPro" id="IPR002562">
    <property type="entry name" value="3'-5'_exonuclease_dom"/>
</dbReference>
<dbReference type="GO" id="GO:0008408">
    <property type="term" value="F:3'-5' exonuclease activity"/>
    <property type="evidence" value="ECO:0007669"/>
    <property type="project" value="InterPro"/>
</dbReference>
<dbReference type="InterPro" id="IPR001098">
    <property type="entry name" value="DNA-dir_DNA_pol_A_palm_dom"/>
</dbReference>
<sequence length="1055" mass="117192">MASTTASPLGCSGLSWNSSIVLLSMRGSASAHERVQLTSSLRYTWPSQNARCQAVTCADPVLGEAWERAAYKLGILVPPKPMSAAAFSRELSVTETDSVKAYSSSSAAVDTRDSSNSFTRVGSRQSKSEVFKPVVVTARQFQSDPLKSAEHEPERQVEPSSSSKQIVENDKSKRLADQVEGVKVKKTPAKRRSTVKKASADGSPVESKPKPRGRKKSAYVQLEGQDSEEVNVSSDRLVLALNSEEPFKTDQLEKRQTFSNEFVMVIDSVDKAKMVVKQLMREYKDAVHACDTEVAEIDVKKESPVGHGRMTCFSIYCGPSANFGNGKNRLWVDVLDGGDGILEVFRRYFEDPSIKKVWHNYSFDKHILSRHGIHPQGFYADTMHLARLHDSARRGAKGGYSLEVLSADEKVMDGYLGHLTEEDDITLVGKKSMKELFGKANLKKDGSPGKIKTIPPVDELQRDGELRDAWIHYSTFDTVCTWRLFVSLQHKLSNTPWNVVDLKEKGSMYDFYEKYWRPFGEVLVQMEADGMLVDCDHLATVEKVARAQQEISVSRFRKWAAKYCPDAAMMNVGSDAQIRQFLFGGTANRKNAEQVLPMERVFSVPNTDGFIEEGKKVAKQTRPIVIRGLANFNIRIPVETYTSSGWPAVGGAAIKALAGKVAIDYAALEEDSEVEDMDDIEESESLLTSAGVETEHEEDLSVYGKAYQAFGGGLEGKEACMALAALCEVASINTLLSNFIEPLQGNDIKSASDGRVHCSLNINTETGRLSARRPSLQNQPALEKDRYKIRQAFVAAPGKSLVVADYGQLELRLLAHLADCKSMKAAFKAGGDFHSRTAMNMYPHVREAVEKERVLLEWESHGKPPAPLLKDIFGSERRKAKMLNFSIAYGKTAMGLAKDWKVKVDEAKATVDLWYSDRPEVLAWQKERKQEAHTSLRVHTLLGRARHLPDINSSNALLRSHMERAAINTPVQGSAADVAMCAMLEINRNSKLRELGWKLLLQVHDEVILEGPSESAQEAKELVIKSMMYPFNGENFLDVELVVDGDYAESWYAAK</sequence>
<dbReference type="OrthoDB" id="275278at2759"/>
<feature type="region of interest" description="Disordered" evidence="2">
    <location>
        <begin position="102"/>
        <end position="123"/>
    </location>
</feature>
<keyword evidence="6" id="KW-1185">Reference proteome</keyword>
<dbReference type="PANTHER" id="PTHR10133:SF27">
    <property type="entry name" value="DNA POLYMERASE NU"/>
    <property type="match status" value="1"/>
</dbReference>
<dbReference type="PANTHER" id="PTHR10133">
    <property type="entry name" value="DNA POLYMERASE I"/>
    <property type="match status" value="1"/>
</dbReference>
<dbReference type="Proteomes" id="UP000006727">
    <property type="component" value="Chromosome 14"/>
</dbReference>
<evidence type="ECO:0000313" key="5">
    <source>
        <dbReference type="EnsemblPlants" id="Pp3c14_14550V3.1"/>
    </source>
</evidence>
<dbReference type="AlphaFoldDB" id="A0A2K1JHX6"/>
<dbReference type="CDD" id="cd08640">
    <property type="entry name" value="DNA_pol_A_plastid_like"/>
    <property type="match status" value="1"/>
</dbReference>
<dbReference type="Gene3D" id="1.10.150.20">
    <property type="entry name" value="5' to 3' exonuclease, C-terminal subdomain"/>
    <property type="match status" value="1"/>
</dbReference>
<evidence type="ECO:0000256" key="1">
    <source>
        <dbReference type="ARBA" id="ARBA00022705"/>
    </source>
</evidence>
<dbReference type="GeneID" id="112291775"/>
<dbReference type="STRING" id="3218.A0A2K1JHX6"/>
<keyword evidence="1" id="KW-0235">DNA replication</keyword>
<dbReference type="EMBL" id="ABEU02000014">
    <property type="protein sequence ID" value="PNR41119.1"/>
    <property type="molecule type" value="Genomic_DNA"/>
</dbReference>
<organism evidence="4">
    <name type="scientific">Physcomitrium patens</name>
    <name type="common">Spreading-leaved earth moss</name>
    <name type="synonym">Physcomitrella patens</name>
    <dbReference type="NCBI Taxonomy" id="3218"/>
    <lineage>
        <taxon>Eukaryota</taxon>
        <taxon>Viridiplantae</taxon>
        <taxon>Streptophyta</taxon>
        <taxon>Embryophyta</taxon>
        <taxon>Bryophyta</taxon>
        <taxon>Bryophytina</taxon>
        <taxon>Bryopsida</taxon>
        <taxon>Funariidae</taxon>
        <taxon>Funariales</taxon>
        <taxon>Funariaceae</taxon>
        <taxon>Physcomitrium</taxon>
    </lineage>
</organism>
<dbReference type="PRINTS" id="PR00868">
    <property type="entry name" value="DNAPOLI"/>
</dbReference>
<dbReference type="KEGG" id="ppp:112291775"/>
<protein>
    <recommendedName>
        <fullName evidence="3">DNA-directed DNA polymerase family A palm domain-containing protein</fullName>
    </recommendedName>
</protein>
<dbReference type="Gene3D" id="3.30.70.370">
    <property type="match status" value="1"/>
</dbReference>
<proteinExistence type="predicted"/>
<dbReference type="Pfam" id="PF01612">
    <property type="entry name" value="DNA_pol_A_exo1"/>
    <property type="match status" value="1"/>
</dbReference>
<dbReference type="PaxDb" id="3218-PP1S460_22V6.1"/>
<feature type="compositionally biased region" description="Basic and acidic residues" evidence="2">
    <location>
        <begin position="167"/>
        <end position="183"/>
    </location>
</feature>
<dbReference type="InterPro" id="IPR012337">
    <property type="entry name" value="RNaseH-like_sf"/>
</dbReference>
<dbReference type="EnsemblPlants" id="Pp3c14_14550V3.2">
    <property type="protein sequence ID" value="Pp3c14_14550V3.2"/>
    <property type="gene ID" value="Pp3c14_14550"/>
</dbReference>
<feature type="compositionally biased region" description="Basic and acidic residues" evidence="2">
    <location>
        <begin position="147"/>
        <end position="157"/>
    </location>
</feature>
<feature type="region of interest" description="Disordered" evidence="2">
    <location>
        <begin position="142"/>
        <end position="226"/>
    </location>
</feature>
<feature type="compositionally biased region" description="Basic residues" evidence="2">
    <location>
        <begin position="184"/>
        <end position="195"/>
    </location>
</feature>
<dbReference type="Gramene" id="Pp3c14_14550V3.1">
    <property type="protein sequence ID" value="Pp3c14_14550V3.1"/>
    <property type="gene ID" value="Pp3c14_14550"/>
</dbReference>
<dbReference type="GO" id="GO:0006302">
    <property type="term" value="P:double-strand break repair"/>
    <property type="evidence" value="ECO:0000318"/>
    <property type="project" value="GO_Central"/>
</dbReference>
<dbReference type="FunFam" id="1.10.150.20:FF:000034">
    <property type="entry name" value="DNA polymerase I"/>
    <property type="match status" value="1"/>
</dbReference>
<dbReference type="InterPro" id="IPR036397">
    <property type="entry name" value="RNaseH_sf"/>
</dbReference>
<dbReference type="GO" id="GO:0003677">
    <property type="term" value="F:DNA binding"/>
    <property type="evidence" value="ECO:0007669"/>
    <property type="project" value="InterPro"/>
</dbReference>
<reference evidence="5" key="3">
    <citation type="submission" date="2020-12" db="UniProtKB">
        <authorList>
            <consortium name="EnsemblPlants"/>
        </authorList>
    </citation>
    <scope>IDENTIFICATION</scope>
</reference>
<dbReference type="GO" id="GO:0006261">
    <property type="term" value="P:DNA-templated DNA replication"/>
    <property type="evidence" value="ECO:0007669"/>
    <property type="project" value="InterPro"/>
</dbReference>